<reference evidence="2 3" key="1">
    <citation type="submission" date="2024-02" db="EMBL/GenBank/DDBJ databases">
        <title>STSV induces naive adaptation in Sulfolobus.</title>
        <authorList>
            <person name="Xiang X."/>
            <person name="Song M."/>
        </authorList>
    </citation>
    <scope>NUCLEOTIDE SEQUENCE [LARGE SCALE GENOMIC DNA]</scope>
    <source>
        <strain evidence="2 3">RT2</strain>
    </source>
</reference>
<keyword evidence="1" id="KW-1133">Transmembrane helix</keyword>
<dbReference type="RefSeq" id="WP_338598634.1">
    <property type="nucleotide sequence ID" value="NZ_CP146016.1"/>
</dbReference>
<proteinExistence type="predicted"/>
<feature type="transmembrane region" description="Helical" evidence="1">
    <location>
        <begin position="201"/>
        <end position="220"/>
    </location>
</feature>
<dbReference type="Proteomes" id="UP001432202">
    <property type="component" value="Chromosome"/>
</dbReference>
<evidence type="ECO:0008006" key="4">
    <source>
        <dbReference type="Google" id="ProtNLM"/>
    </source>
</evidence>
<feature type="transmembrane region" description="Helical" evidence="1">
    <location>
        <begin position="151"/>
        <end position="169"/>
    </location>
</feature>
<feature type="transmembrane region" description="Helical" evidence="1">
    <location>
        <begin position="291"/>
        <end position="309"/>
    </location>
</feature>
<evidence type="ECO:0000313" key="3">
    <source>
        <dbReference type="Proteomes" id="UP001432202"/>
    </source>
</evidence>
<evidence type="ECO:0000313" key="2">
    <source>
        <dbReference type="EMBL" id="WWQ59463.1"/>
    </source>
</evidence>
<evidence type="ECO:0000256" key="1">
    <source>
        <dbReference type="SAM" id="Phobius"/>
    </source>
</evidence>
<keyword evidence="1" id="KW-0472">Membrane</keyword>
<protein>
    <recommendedName>
        <fullName evidence="4">Membrane protein 6-pyruvoyl-tetrahydropterin synthase-related domain-containing protein</fullName>
    </recommendedName>
</protein>
<feature type="transmembrane region" description="Helical" evidence="1">
    <location>
        <begin position="93"/>
        <end position="112"/>
    </location>
</feature>
<feature type="transmembrane region" description="Helical" evidence="1">
    <location>
        <begin position="684"/>
        <end position="701"/>
    </location>
</feature>
<dbReference type="EMBL" id="CP146016">
    <property type="protein sequence ID" value="WWQ59463.1"/>
    <property type="molecule type" value="Genomic_DNA"/>
</dbReference>
<organism evidence="2 3">
    <name type="scientific">Sulfolobus tengchongensis</name>
    <dbReference type="NCBI Taxonomy" id="207809"/>
    <lineage>
        <taxon>Archaea</taxon>
        <taxon>Thermoproteota</taxon>
        <taxon>Thermoprotei</taxon>
        <taxon>Sulfolobales</taxon>
        <taxon>Sulfolobaceae</taxon>
        <taxon>Sulfolobus</taxon>
    </lineage>
</organism>
<dbReference type="AlphaFoldDB" id="A0AAX4KZQ4"/>
<keyword evidence="1" id="KW-0812">Transmembrane</keyword>
<feature type="transmembrane region" description="Helical" evidence="1">
    <location>
        <begin position="124"/>
        <end position="145"/>
    </location>
</feature>
<sequence>MEFKITWYRFKHADILILFLIDLLLSIDFSRLGNVYTIDDNIFPYYNTQVAYKYLIMSIYGYNPWTGQLGGFSLSNFLVNYPVYLFSNIPFSYTFYSLFMIFIGSILVYLTIKEILRENSLPAILASLIGSIFFIINLSSGGIYSTTLEAIYLYYLALPASIFVIRKYFTSDNFSSSLIYFFFLIITMALLYYYAIPVYALSTFVLLFSIILFYSIRSLIDRKVGRVLLLLLSIIGFILIRMSRLLAIYSSFSQDKSFIEISFYYWVTNSYGSPLYLTLRGINANFGLPPLYIYLSTLFIPILYLFILFNKKTRRNGETLLFLFLILIFAFLYSMPNVPFSSFWEKLFFEFPIMTDIRTQYVLVAPFLGSVMSYGVGFGVYAILEEIKRRRIYLKALAVILIIVAVFLPAGNVLVNGGNYIIVPYQFLKVVNFINDNSNYNSSVIVFPIFPTENSEIWYHGPSLFPLFLKPYVILGGGYYSPSPTAMGEIATFYNYIYLGNSNATRYVSNFIYLFNIHYIIVEKTAAGFGPLGPCPSGFNVNQLENGTETYEKLGLLKLVYNNSLYEVLKTNVSSSLVFIGFENYTIQNLLNSTDLSAILTPADIKYISPIEYMVNVNSAFINNTVYLYFTIPYSQGWEVRGAEVYNYSDWYGYTLFKLKPINNTLILYNSLPNSTFSAQKTDIVGLFVLPSIIGTMLLILNRKFKVLKISNKYL</sequence>
<gene>
    <name evidence="2" type="ORF">V6M85_08110</name>
</gene>
<feature type="transmembrane region" description="Helical" evidence="1">
    <location>
        <begin position="227"/>
        <end position="249"/>
    </location>
</feature>
<feature type="transmembrane region" description="Helical" evidence="1">
    <location>
        <begin position="12"/>
        <end position="29"/>
    </location>
</feature>
<feature type="transmembrane region" description="Helical" evidence="1">
    <location>
        <begin position="321"/>
        <end position="340"/>
    </location>
</feature>
<accession>A0AAX4KZQ4</accession>
<name>A0AAX4KZQ4_9CREN</name>
<keyword evidence="3" id="KW-1185">Reference proteome</keyword>
<feature type="transmembrane region" description="Helical" evidence="1">
    <location>
        <begin position="360"/>
        <end position="384"/>
    </location>
</feature>
<dbReference type="GeneID" id="89336724"/>
<feature type="transmembrane region" description="Helical" evidence="1">
    <location>
        <begin position="396"/>
        <end position="415"/>
    </location>
</feature>
<feature type="transmembrane region" description="Helical" evidence="1">
    <location>
        <begin position="178"/>
        <end position="195"/>
    </location>
</feature>